<dbReference type="CDD" id="cd20263">
    <property type="entry name" value="Complex1_LYR_NDUFB9_LYRM3"/>
    <property type="match status" value="1"/>
</dbReference>
<protein>
    <recommendedName>
        <fullName evidence="3">NADH dehydrogenase [ubiquinone] 1 beta subcomplex subunit 9</fullName>
    </recommendedName>
</protein>
<keyword evidence="2" id="KW-1185">Reference proteome</keyword>
<reference evidence="1" key="1">
    <citation type="submission" date="2019-08" db="EMBL/GenBank/DDBJ databases">
        <title>The improved chromosome-level genome for the pearl oyster Pinctada fucata martensii using PacBio sequencing and Hi-C.</title>
        <authorList>
            <person name="Zheng Z."/>
        </authorList>
    </citation>
    <scope>NUCLEOTIDE SEQUENCE</scope>
    <source>
        <strain evidence="1">ZZ-2019</strain>
        <tissue evidence="1">Adductor muscle</tissue>
    </source>
</reference>
<gene>
    <name evidence="1" type="ORF">FSP39_022686</name>
</gene>
<accession>A0AA88XK71</accession>
<dbReference type="EMBL" id="VSWD01000012">
    <property type="protein sequence ID" value="KAK3086738.1"/>
    <property type="molecule type" value="Genomic_DNA"/>
</dbReference>
<evidence type="ECO:0000313" key="1">
    <source>
        <dbReference type="EMBL" id="KAK3086738.1"/>
    </source>
</evidence>
<name>A0AA88XK71_PINIB</name>
<dbReference type="InterPro" id="IPR045292">
    <property type="entry name" value="Complex1_LYR_NDUFB9_LYRM3"/>
</dbReference>
<organism evidence="1 2">
    <name type="scientific">Pinctada imbricata</name>
    <name type="common">Atlantic pearl-oyster</name>
    <name type="synonym">Pinctada martensii</name>
    <dbReference type="NCBI Taxonomy" id="66713"/>
    <lineage>
        <taxon>Eukaryota</taxon>
        <taxon>Metazoa</taxon>
        <taxon>Spiralia</taxon>
        <taxon>Lophotrochozoa</taxon>
        <taxon>Mollusca</taxon>
        <taxon>Bivalvia</taxon>
        <taxon>Autobranchia</taxon>
        <taxon>Pteriomorphia</taxon>
        <taxon>Pterioida</taxon>
        <taxon>Pterioidea</taxon>
        <taxon>Pteriidae</taxon>
        <taxon>Pinctada</taxon>
    </lineage>
</organism>
<sequence length="215" mass="24522">MASKVAAKLGAGVVATTPQSFPKYAIKSAGDHLTTEYISHGQRVTRLYKRMIRSIVDASQGAPVTRFVYPNYLEQRLHMMKIRKEFDDNKDLDEVAATAKLEEAEELGKKMRSYKPFKYPFSPGGSCYARVPNRPDMIGQQMWLKRALIGLYILDISSATTSQNFMKPYKAYRKQVLKLVFQLCVFHPDWSTSIAAKYFLADTFSKSSLQTLRRI</sequence>
<evidence type="ECO:0000313" key="2">
    <source>
        <dbReference type="Proteomes" id="UP001186944"/>
    </source>
</evidence>
<dbReference type="AlphaFoldDB" id="A0AA88XK71"/>
<evidence type="ECO:0008006" key="3">
    <source>
        <dbReference type="Google" id="ProtNLM"/>
    </source>
</evidence>
<comment type="caution">
    <text evidence="1">The sequence shown here is derived from an EMBL/GenBank/DDBJ whole genome shotgun (WGS) entry which is preliminary data.</text>
</comment>
<dbReference type="Proteomes" id="UP001186944">
    <property type="component" value="Unassembled WGS sequence"/>
</dbReference>
<proteinExistence type="predicted"/>